<keyword evidence="7 12" id="KW-1133">Transmembrane helix</keyword>
<evidence type="ECO:0000313" key="15">
    <source>
        <dbReference type="Proteomes" id="UP000642993"/>
    </source>
</evidence>
<feature type="transmembrane region" description="Helical" evidence="12">
    <location>
        <begin position="117"/>
        <end position="139"/>
    </location>
</feature>
<evidence type="ECO:0000256" key="3">
    <source>
        <dbReference type="ARBA" id="ARBA00022475"/>
    </source>
</evidence>
<dbReference type="PANTHER" id="PTHR38674">
    <property type="entry name" value="ALKANE 1-MONOOXYGENASE 1"/>
    <property type="match status" value="1"/>
</dbReference>
<dbReference type="RefSeq" id="WP_192038323.1">
    <property type="nucleotide sequence ID" value="NZ_JACYWE010000002.1"/>
</dbReference>
<evidence type="ECO:0000256" key="7">
    <source>
        <dbReference type="ARBA" id="ARBA00022989"/>
    </source>
</evidence>
<protein>
    <submittedName>
        <fullName evidence="14">Alkane 1-monooxygenase</fullName>
    </submittedName>
</protein>
<feature type="transmembrane region" description="Helical" evidence="12">
    <location>
        <begin position="229"/>
        <end position="248"/>
    </location>
</feature>
<evidence type="ECO:0000259" key="13">
    <source>
        <dbReference type="Pfam" id="PF00487"/>
    </source>
</evidence>
<dbReference type="CDD" id="cd03512">
    <property type="entry name" value="Alkane-hydroxylase"/>
    <property type="match status" value="1"/>
</dbReference>
<keyword evidence="4" id="KW-0997">Cell inner membrane</keyword>
<feature type="transmembrane region" description="Helical" evidence="12">
    <location>
        <begin position="87"/>
        <end position="111"/>
    </location>
</feature>
<feature type="transmembrane region" description="Helical" evidence="12">
    <location>
        <begin position="254"/>
        <end position="272"/>
    </location>
</feature>
<dbReference type="PANTHER" id="PTHR38674:SF1">
    <property type="entry name" value="ALKANE 1-MONOOXYGENASE 1"/>
    <property type="match status" value="1"/>
</dbReference>
<dbReference type="AlphaFoldDB" id="A0A927JAU6"/>
<reference evidence="14" key="1">
    <citation type="submission" date="2020-09" db="EMBL/GenBank/DDBJ databases">
        <title>Hoyosella lacisalsi sp. nov., a halotolerant actinobacterium isolated from soil of Lake Gudzhirganskoe.</title>
        <authorList>
            <person name="Yang Q."/>
            <person name="Guo P.Y."/>
            <person name="Liu S.W."/>
            <person name="Li F.N."/>
            <person name="Sun C.H."/>
        </authorList>
    </citation>
    <scope>NUCLEOTIDE SEQUENCE</scope>
    <source>
        <strain evidence="14">G463</strain>
    </source>
</reference>
<dbReference type="EMBL" id="JACYWE010000002">
    <property type="protein sequence ID" value="MBD8505871.1"/>
    <property type="molecule type" value="Genomic_DNA"/>
</dbReference>
<dbReference type="Pfam" id="PF00487">
    <property type="entry name" value="FA_desaturase"/>
    <property type="match status" value="1"/>
</dbReference>
<gene>
    <name evidence="14" type="ORF">HT102_05160</name>
</gene>
<keyword evidence="6" id="KW-0479">Metal-binding</keyword>
<keyword evidence="9" id="KW-0408">Iron</keyword>
<evidence type="ECO:0000256" key="11">
    <source>
        <dbReference type="ARBA" id="ARBA00023136"/>
    </source>
</evidence>
<comment type="subcellular location">
    <subcellularLocation>
        <location evidence="1">Cell inner membrane</location>
        <topology evidence="1">Multi-pass membrane protein</topology>
    </subcellularLocation>
</comment>
<accession>A0A927JAU6</accession>
<evidence type="ECO:0000313" key="14">
    <source>
        <dbReference type="EMBL" id="MBD8505871.1"/>
    </source>
</evidence>
<evidence type="ECO:0000256" key="8">
    <source>
        <dbReference type="ARBA" id="ARBA00023002"/>
    </source>
</evidence>
<sequence length="393" mass="44947">MSVPHPTPADPGMTWRDRKRYLFIISGLLPLLIFVGWGLVELTGWEVFWFIGPIVFHVLMPLADTLVRKDPENPPPELVGWLENDRYYRAIIYMLIPLQYVATFLAAWIVTQQDISWIGYLGLSWSVGYLTALAINAAHELGHKKETVNRWIARIALAPCCYGHFYVEHNRGHHVRVATPEDPASSRLGEAFWTFLPRTAIGGIRSAWNLEATRLRRRGDRVLSVHNDVLNAWAMSVVLWGAMIALLGPALIPFIVISAGVSILIFESVNYLEHYGLLRQKTESGRYERCAPRHSWNSCAMPSNLMLLQLQRHSDHHANPTRDYQALQHMEDAPQLPSGYGTVMTLAMFPPLWRHVMDKRVFDFYDHDPSLMNIHPPKREKVLARIAKHKARA</sequence>
<feature type="transmembrane region" description="Helical" evidence="12">
    <location>
        <begin position="21"/>
        <end position="40"/>
    </location>
</feature>
<comment type="similarity">
    <text evidence="2">Belongs to the fatty acid desaturase type 1 family. AlkB subfamily.</text>
</comment>
<organism evidence="14 15">
    <name type="scientific">Lolliginicoccus lacisalsi</name>
    <dbReference type="NCBI Taxonomy" id="2742202"/>
    <lineage>
        <taxon>Bacteria</taxon>
        <taxon>Bacillati</taxon>
        <taxon>Actinomycetota</taxon>
        <taxon>Actinomycetes</taxon>
        <taxon>Mycobacteriales</taxon>
        <taxon>Hoyosellaceae</taxon>
        <taxon>Lolliginicoccus</taxon>
    </lineage>
</organism>
<name>A0A927JAU6_9ACTN</name>
<dbReference type="GO" id="GO:0004497">
    <property type="term" value="F:monooxygenase activity"/>
    <property type="evidence" value="ECO:0007669"/>
    <property type="project" value="UniProtKB-KW"/>
</dbReference>
<dbReference type="GO" id="GO:0046872">
    <property type="term" value="F:metal ion binding"/>
    <property type="evidence" value="ECO:0007669"/>
    <property type="project" value="UniProtKB-KW"/>
</dbReference>
<dbReference type="GO" id="GO:0005886">
    <property type="term" value="C:plasma membrane"/>
    <property type="evidence" value="ECO:0007669"/>
    <property type="project" value="UniProtKB-SubCell"/>
</dbReference>
<evidence type="ECO:0000256" key="2">
    <source>
        <dbReference type="ARBA" id="ARBA00010823"/>
    </source>
</evidence>
<comment type="caution">
    <text evidence="14">The sequence shown here is derived from an EMBL/GenBank/DDBJ whole genome shotgun (WGS) entry which is preliminary data.</text>
</comment>
<dbReference type="InterPro" id="IPR033885">
    <property type="entry name" value="AlkB/XylM"/>
</dbReference>
<evidence type="ECO:0000256" key="4">
    <source>
        <dbReference type="ARBA" id="ARBA00022519"/>
    </source>
</evidence>
<evidence type="ECO:0000256" key="6">
    <source>
        <dbReference type="ARBA" id="ARBA00022723"/>
    </source>
</evidence>
<evidence type="ECO:0000256" key="5">
    <source>
        <dbReference type="ARBA" id="ARBA00022692"/>
    </source>
</evidence>
<keyword evidence="15" id="KW-1185">Reference proteome</keyword>
<evidence type="ECO:0000256" key="1">
    <source>
        <dbReference type="ARBA" id="ARBA00004429"/>
    </source>
</evidence>
<keyword evidence="3" id="KW-1003">Cell membrane</keyword>
<keyword evidence="11 12" id="KW-0472">Membrane</keyword>
<dbReference type="InterPro" id="IPR005804">
    <property type="entry name" value="FA_desaturase_dom"/>
</dbReference>
<keyword evidence="8" id="KW-0560">Oxidoreductase</keyword>
<dbReference type="GO" id="GO:0006629">
    <property type="term" value="P:lipid metabolic process"/>
    <property type="evidence" value="ECO:0007669"/>
    <property type="project" value="InterPro"/>
</dbReference>
<evidence type="ECO:0000256" key="12">
    <source>
        <dbReference type="SAM" id="Phobius"/>
    </source>
</evidence>
<keyword evidence="10" id="KW-0503">Monooxygenase</keyword>
<feature type="transmembrane region" description="Helical" evidence="12">
    <location>
        <begin position="46"/>
        <end position="67"/>
    </location>
</feature>
<dbReference type="Proteomes" id="UP000642993">
    <property type="component" value="Unassembled WGS sequence"/>
</dbReference>
<proteinExistence type="inferred from homology"/>
<evidence type="ECO:0000256" key="9">
    <source>
        <dbReference type="ARBA" id="ARBA00023004"/>
    </source>
</evidence>
<feature type="domain" description="Fatty acid desaturase" evidence="13">
    <location>
        <begin position="116"/>
        <end position="340"/>
    </location>
</feature>
<evidence type="ECO:0000256" key="10">
    <source>
        <dbReference type="ARBA" id="ARBA00023033"/>
    </source>
</evidence>
<keyword evidence="5 12" id="KW-0812">Transmembrane</keyword>